<dbReference type="EMBL" id="CAFBLF010000098">
    <property type="protein sequence ID" value="CAB4867526.1"/>
    <property type="molecule type" value="Genomic_DNA"/>
</dbReference>
<gene>
    <name evidence="1" type="ORF">UFOPK3339_00721</name>
</gene>
<proteinExistence type="predicted"/>
<organism evidence="1">
    <name type="scientific">freshwater metagenome</name>
    <dbReference type="NCBI Taxonomy" id="449393"/>
    <lineage>
        <taxon>unclassified sequences</taxon>
        <taxon>metagenomes</taxon>
        <taxon>ecological metagenomes</taxon>
    </lineage>
</organism>
<accession>A0A6J7DAM1</accession>
<evidence type="ECO:0000313" key="1">
    <source>
        <dbReference type="EMBL" id="CAB4867526.1"/>
    </source>
</evidence>
<name>A0A6J7DAM1_9ZZZZ</name>
<protein>
    <submittedName>
        <fullName evidence="1">Unannotated protein</fullName>
    </submittedName>
</protein>
<sequence>MNTNRGHTRLGGKDADDCGRLIAVGGLFAERREESLA</sequence>
<dbReference type="AlphaFoldDB" id="A0A6J7DAM1"/>
<reference evidence="1" key="1">
    <citation type="submission" date="2020-05" db="EMBL/GenBank/DDBJ databases">
        <authorList>
            <person name="Chiriac C."/>
            <person name="Salcher M."/>
            <person name="Ghai R."/>
            <person name="Kavagutti S V."/>
        </authorList>
    </citation>
    <scope>NUCLEOTIDE SEQUENCE</scope>
</reference>